<evidence type="ECO:0000256" key="3">
    <source>
        <dbReference type="ARBA" id="ARBA00012759"/>
    </source>
</evidence>
<dbReference type="Gene3D" id="2.30.29.180">
    <property type="entry name" value="Ubiquitin carboxyl-terminal hydrolase 26/29/37, pleckstrin homology-like domain"/>
    <property type="match status" value="1"/>
</dbReference>
<dbReference type="Proteomes" id="UP000694863">
    <property type="component" value="Unplaced"/>
</dbReference>
<dbReference type="InterPro" id="IPR001394">
    <property type="entry name" value="Peptidase_C19_UCH"/>
</dbReference>
<keyword evidence="6" id="KW-0378">Hydrolase</keyword>
<evidence type="ECO:0000256" key="2">
    <source>
        <dbReference type="ARBA" id="ARBA00009085"/>
    </source>
</evidence>
<dbReference type="PANTHER" id="PTHR24006">
    <property type="entry name" value="UBIQUITIN CARBOXYL-TERMINAL HYDROLASE"/>
    <property type="match status" value="1"/>
</dbReference>
<dbReference type="EC" id="3.4.19.12" evidence="3"/>
<evidence type="ECO:0000313" key="11">
    <source>
        <dbReference type="RefSeq" id="XP_012863427.1"/>
    </source>
</evidence>
<reference evidence="11" key="1">
    <citation type="submission" date="2025-08" db="UniProtKB">
        <authorList>
            <consortium name="RefSeq"/>
        </authorList>
    </citation>
    <scope>IDENTIFICATION</scope>
</reference>
<feature type="region of interest" description="Disordered" evidence="8">
    <location>
        <begin position="639"/>
        <end position="699"/>
    </location>
</feature>
<proteinExistence type="inferred from homology"/>
<dbReference type="CDD" id="cd02257">
    <property type="entry name" value="Peptidase_C19"/>
    <property type="match status" value="1"/>
</dbReference>
<evidence type="ECO:0000256" key="5">
    <source>
        <dbReference type="ARBA" id="ARBA00022786"/>
    </source>
</evidence>
<keyword evidence="10" id="KW-1185">Reference proteome</keyword>
<dbReference type="InterPro" id="IPR032069">
    <property type="entry name" value="USP37-like_PH"/>
</dbReference>
<evidence type="ECO:0000256" key="4">
    <source>
        <dbReference type="ARBA" id="ARBA00022670"/>
    </source>
</evidence>
<dbReference type="InterPro" id="IPR028889">
    <property type="entry name" value="USP"/>
</dbReference>
<dbReference type="InterPro" id="IPR038093">
    <property type="entry name" value="USP37-like_PH_sf"/>
</dbReference>
<evidence type="ECO:0000256" key="7">
    <source>
        <dbReference type="ARBA" id="ARBA00022807"/>
    </source>
</evidence>
<evidence type="ECO:0000256" key="1">
    <source>
        <dbReference type="ARBA" id="ARBA00000707"/>
    </source>
</evidence>
<feature type="region of interest" description="Disordered" evidence="8">
    <location>
        <begin position="534"/>
        <end position="568"/>
    </location>
</feature>
<sequence>MGNLGGAYIEMVEGEKENRLVMVFDSSSFVGVFELRDITRSVFQDSREGPICLNLVFQKNFSMTIKELSCRDAEELKLFLGSGTKQELSNPTSWQNTCHRPKLASLHQKNNTSGATVPEETPSITATSPRPAAKVFTDPNDKMETVLTPDIDHGQGILKENTSAHFKTFANKDLKDMKSEKTQFLLEHAGNTMKPNHGQSFSTTSQGNSCLENNVFATGNLSAERSSAVPSDPNRDYHKEPRWNESQLPLQMHPKPFVPGFPNLGNTCYMNATLQSLFAVPSFAEDLTHQGIPWEMLPAGAFSLGLSQLLVFKDVCDAQTKTEFLVAIQKSISLVSDIYSSRRQNDAQEFLGHCLGQLKEDMEKLQSTGQGVRETADGHPEPQVLAAQAAPRGLACPVRANFEVELQHSIVCKACGAVVCKTELSNYLSISLSQEQPGAWSLQDSLDFFFRAEELEYKCGKCKHGRSFVIQNVSRLPRVLIVHLKRYMLSASERLVKDTQPVGIPKYLSLSPHCNEDTKGPLLLDSPAHAEEHPNLNVSQDIISGATSSRGGSDKCMENKSSAGSHRVIELLPPADRKRHDEDLQQALPPDLGHAEICHQLLPQSLNKADALKPSEGNPVSSTGFRLREDGLDCSRAVAAAQNPGSKDNLEMLVPKGEAEGAERKPRKRRRKRKKPRNGDPQSGRQQESPEWKPRGVGQPRHAYRLISAVSHLGSSTESGHYVSDLYDFAKQAWFTYDDLRVSQTQEDWVRADRRRDGYIFFYMHNDIFELLLRDAQNSQTMSEE</sequence>
<dbReference type="PANTHER" id="PTHR24006:SF711">
    <property type="entry name" value="UBIQUITIN CARBOXYL-TERMINAL HYDROLASE 29"/>
    <property type="match status" value="1"/>
</dbReference>
<keyword evidence="7" id="KW-0788">Thiol protease</keyword>
<accession>A0ABM0ZTH8</accession>
<gene>
    <name evidence="11" type="primary">LOC101663986</name>
</gene>
<dbReference type="PROSITE" id="PS00972">
    <property type="entry name" value="USP_1"/>
    <property type="match status" value="1"/>
</dbReference>
<feature type="compositionally biased region" description="Polar residues" evidence="8">
    <location>
        <begin position="536"/>
        <end position="551"/>
    </location>
</feature>
<keyword evidence="4" id="KW-0645">Protease</keyword>
<evidence type="ECO:0000256" key="8">
    <source>
        <dbReference type="SAM" id="MobiDB-lite"/>
    </source>
</evidence>
<dbReference type="Gene3D" id="3.90.70.10">
    <property type="entry name" value="Cysteine proteinases"/>
    <property type="match status" value="1"/>
</dbReference>
<comment type="similarity">
    <text evidence="2">Belongs to the peptidase C19 family.</text>
</comment>
<dbReference type="InterPro" id="IPR018200">
    <property type="entry name" value="USP_CS"/>
</dbReference>
<dbReference type="Pfam" id="PF00443">
    <property type="entry name" value="UCH"/>
    <property type="match status" value="1"/>
</dbReference>
<dbReference type="Pfam" id="PF16674">
    <property type="entry name" value="UCH_N"/>
    <property type="match status" value="1"/>
</dbReference>
<protein>
    <recommendedName>
        <fullName evidence="3">ubiquitinyl hydrolase 1</fullName>
        <ecNumber evidence="3">3.4.19.12</ecNumber>
    </recommendedName>
</protein>
<feature type="domain" description="USP" evidence="9">
    <location>
        <begin position="259"/>
        <end position="766"/>
    </location>
</feature>
<dbReference type="GeneID" id="101663986"/>
<dbReference type="InterPro" id="IPR038765">
    <property type="entry name" value="Papain-like_cys_pep_sf"/>
</dbReference>
<feature type="compositionally biased region" description="Basic residues" evidence="8">
    <location>
        <begin position="665"/>
        <end position="676"/>
    </location>
</feature>
<feature type="region of interest" description="Disordered" evidence="8">
    <location>
        <begin position="106"/>
        <end position="137"/>
    </location>
</feature>
<dbReference type="InterPro" id="IPR050164">
    <property type="entry name" value="Peptidase_C19"/>
</dbReference>
<dbReference type="SUPFAM" id="SSF54001">
    <property type="entry name" value="Cysteine proteinases"/>
    <property type="match status" value="1"/>
</dbReference>
<evidence type="ECO:0000256" key="6">
    <source>
        <dbReference type="ARBA" id="ARBA00022801"/>
    </source>
</evidence>
<dbReference type="RefSeq" id="XP_012863427.1">
    <property type="nucleotide sequence ID" value="XM_013007973.1"/>
</dbReference>
<evidence type="ECO:0000313" key="10">
    <source>
        <dbReference type="Proteomes" id="UP000694863"/>
    </source>
</evidence>
<keyword evidence="5" id="KW-0833">Ubl conjugation pathway</keyword>
<evidence type="ECO:0000259" key="9">
    <source>
        <dbReference type="PROSITE" id="PS50235"/>
    </source>
</evidence>
<dbReference type="PROSITE" id="PS50235">
    <property type="entry name" value="USP_3"/>
    <property type="match status" value="1"/>
</dbReference>
<name>A0ABM0ZTH8_ECHTE</name>
<comment type="catalytic activity">
    <reaction evidence="1">
        <text>Thiol-dependent hydrolysis of ester, thioester, amide, peptide and isopeptide bonds formed by the C-terminal Gly of ubiquitin (a 76-residue protein attached to proteins as an intracellular targeting signal).</text>
        <dbReference type="EC" id="3.4.19.12"/>
    </reaction>
</comment>
<organism evidence="10 11">
    <name type="scientific">Echinops telfairi</name>
    <name type="common">Lesser hedgehog tenrec</name>
    <dbReference type="NCBI Taxonomy" id="9371"/>
    <lineage>
        <taxon>Eukaryota</taxon>
        <taxon>Metazoa</taxon>
        <taxon>Chordata</taxon>
        <taxon>Craniata</taxon>
        <taxon>Vertebrata</taxon>
        <taxon>Euteleostomi</taxon>
        <taxon>Mammalia</taxon>
        <taxon>Eutheria</taxon>
        <taxon>Afrotheria</taxon>
        <taxon>Tenrecidae</taxon>
        <taxon>Tenrecinae</taxon>
        <taxon>Echinops</taxon>
    </lineage>
</organism>